<feature type="non-terminal residue" evidence="3">
    <location>
        <position position="1"/>
    </location>
</feature>
<dbReference type="GO" id="GO:0004523">
    <property type="term" value="F:RNA-DNA hybrid ribonuclease activity"/>
    <property type="evidence" value="ECO:0007669"/>
    <property type="project" value="InterPro"/>
</dbReference>
<dbReference type="EMBL" id="JABFAC010245620">
    <property type="protein sequence ID" value="MBA0636385.1"/>
    <property type="molecule type" value="Genomic_DNA"/>
</dbReference>
<dbReference type="InterPro" id="IPR012337">
    <property type="entry name" value="RNaseH-like_sf"/>
</dbReference>
<evidence type="ECO:0000259" key="2">
    <source>
        <dbReference type="Pfam" id="PF13456"/>
    </source>
</evidence>
<proteinExistence type="predicted"/>
<feature type="domain" description="RNase H type-1" evidence="2">
    <location>
        <begin position="200"/>
        <end position="259"/>
    </location>
</feature>
<keyword evidence="1" id="KW-0812">Transmembrane</keyword>
<feature type="transmembrane region" description="Helical" evidence="1">
    <location>
        <begin position="38"/>
        <end position="55"/>
    </location>
</feature>
<protein>
    <recommendedName>
        <fullName evidence="2">RNase H type-1 domain-containing protein</fullName>
    </recommendedName>
</protein>
<dbReference type="Proteomes" id="UP000593561">
    <property type="component" value="Unassembled WGS sequence"/>
</dbReference>
<accession>A0A7J8TDV4</accession>
<name>A0A7J8TDV4_GOSDV</name>
<dbReference type="SUPFAM" id="SSF53098">
    <property type="entry name" value="Ribonuclease H-like"/>
    <property type="match status" value="1"/>
</dbReference>
<keyword evidence="1" id="KW-0472">Membrane</keyword>
<feature type="non-terminal residue" evidence="3">
    <location>
        <position position="280"/>
    </location>
</feature>
<reference evidence="3 4" key="1">
    <citation type="journal article" date="2019" name="Genome Biol. Evol.">
        <title>Insights into the evolution of the New World diploid cottons (Gossypium, subgenus Houzingenia) based on genome sequencing.</title>
        <authorList>
            <person name="Grover C.E."/>
            <person name="Arick M.A. 2nd"/>
            <person name="Thrash A."/>
            <person name="Conover J.L."/>
            <person name="Sanders W.S."/>
            <person name="Peterson D.G."/>
            <person name="Frelichowski J.E."/>
            <person name="Scheffler J.A."/>
            <person name="Scheffler B.E."/>
            <person name="Wendel J.F."/>
        </authorList>
    </citation>
    <scope>NUCLEOTIDE SEQUENCE [LARGE SCALE GENOMIC DNA]</scope>
    <source>
        <strain evidence="3">27</strain>
        <tissue evidence="3">Leaf</tissue>
    </source>
</reference>
<dbReference type="InterPro" id="IPR002156">
    <property type="entry name" value="RNaseH_domain"/>
</dbReference>
<feature type="transmembrane region" description="Helical" evidence="1">
    <location>
        <begin position="6"/>
        <end position="26"/>
    </location>
</feature>
<evidence type="ECO:0000313" key="4">
    <source>
        <dbReference type="Proteomes" id="UP000593561"/>
    </source>
</evidence>
<evidence type="ECO:0000313" key="3">
    <source>
        <dbReference type="EMBL" id="MBA0636385.1"/>
    </source>
</evidence>
<evidence type="ECO:0000256" key="1">
    <source>
        <dbReference type="SAM" id="Phobius"/>
    </source>
</evidence>
<dbReference type="AlphaFoldDB" id="A0A7J8TDV4"/>
<dbReference type="GO" id="GO:0003676">
    <property type="term" value="F:nucleic acid binding"/>
    <property type="evidence" value="ECO:0007669"/>
    <property type="project" value="InterPro"/>
</dbReference>
<organism evidence="3 4">
    <name type="scientific">Gossypium davidsonii</name>
    <name type="common">Davidson's cotton</name>
    <name type="synonym">Gossypium klotzschianum subsp. davidsonii</name>
    <dbReference type="NCBI Taxonomy" id="34287"/>
    <lineage>
        <taxon>Eukaryota</taxon>
        <taxon>Viridiplantae</taxon>
        <taxon>Streptophyta</taxon>
        <taxon>Embryophyta</taxon>
        <taxon>Tracheophyta</taxon>
        <taxon>Spermatophyta</taxon>
        <taxon>Magnoliopsida</taxon>
        <taxon>eudicotyledons</taxon>
        <taxon>Gunneridae</taxon>
        <taxon>Pentapetalae</taxon>
        <taxon>rosids</taxon>
        <taxon>malvids</taxon>
        <taxon>Malvales</taxon>
        <taxon>Malvaceae</taxon>
        <taxon>Malvoideae</taxon>
        <taxon>Gossypium</taxon>
    </lineage>
</organism>
<keyword evidence="1" id="KW-1133">Transmembrane helix</keyword>
<sequence>GISIILPYGGILVILPYGGISVILSYGGISIILPYEGILVTLPYGGISVILSYGGNSVILPYGGNSVILPYEGNSVILSYRGILVILPYFGISVKISTSRKIPNDRPLINLIPDHSSLDVDYLLSDMVSVDVWGHTTDDVLDVLRDYLTASEIWNLLIPTDRLIRFYSSNITEWIVSNLHNQRFCSNRRGCEKPNGEWIYNKFLGSCSVFEAELWGILDGLNILIDRGLGNVMIQSDSLEMVMVIQESSTGGSNKEVDSLAKLAHSGSQGLRMFGKPLFG</sequence>
<keyword evidence="4" id="KW-1185">Reference proteome</keyword>
<gene>
    <name evidence="3" type="ORF">Godav_029596</name>
</gene>
<feature type="transmembrane region" description="Helical" evidence="1">
    <location>
        <begin position="75"/>
        <end position="92"/>
    </location>
</feature>
<comment type="caution">
    <text evidence="3">The sequence shown here is derived from an EMBL/GenBank/DDBJ whole genome shotgun (WGS) entry which is preliminary data.</text>
</comment>
<dbReference type="Pfam" id="PF13456">
    <property type="entry name" value="RVT_3"/>
    <property type="match status" value="1"/>
</dbReference>